<gene>
    <name evidence="7" type="ordered locus">Ccel_2448</name>
</gene>
<dbReference type="SUPFAM" id="SSF50022">
    <property type="entry name" value="ISP domain"/>
    <property type="match status" value="1"/>
</dbReference>
<dbReference type="Pfam" id="PF00355">
    <property type="entry name" value="Rieske"/>
    <property type="match status" value="1"/>
</dbReference>
<evidence type="ECO:0000256" key="3">
    <source>
        <dbReference type="ARBA" id="ARBA00023004"/>
    </source>
</evidence>
<dbReference type="GO" id="GO:0004497">
    <property type="term" value="F:monooxygenase activity"/>
    <property type="evidence" value="ECO:0007669"/>
    <property type="project" value="UniProtKB-ARBA"/>
</dbReference>
<keyword evidence="2" id="KW-0479">Metal-binding</keyword>
<protein>
    <submittedName>
        <fullName evidence="7">FAD dependent oxidoreductase</fullName>
    </submittedName>
</protein>
<evidence type="ECO:0000256" key="2">
    <source>
        <dbReference type="ARBA" id="ARBA00022723"/>
    </source>
</evidence>
<evidence type="ECO:0000256" key="5">
    <source>
        <dbReference type="ARBA" id="ARBA00023157"/>
    </source>
</evidence>
<dbReference type="PROSITE" id="PS51296">
    <property type="entry name" value="RIESKE"/>
    <property type="match status" value="1"/>
</dbReference>
<dbReference type="GO" id="GO:0005737">
    <property type="term" value="C:cytoplasm"/>
    <property type="evidence" value="ECO:0007669"/>
    <property type="project" value="TreeGrafter"/>
</dbReference>
<dbReference type="PANTHER" id="PTHR13847:SF274">
    <property type="entry name" value="RIESKE 2FE-2S IRON-SULFUR PROTEIN YHFW-RELATED"/>
    <property type="match status" value="1"/>
</dbReference>
<evidence type="ECO:0000256" key="4">
    <source>
        <dbReference type="ARBA" id="ARBA00023014"/>
    </source>
</evidence>
<dbReference type="RefSeq" id="WP_015925866.1">
    <property type="nucleotide sequence ID" value="NC_011898.1"/>
</dbReference>
<evidence type="ECO:0000313" key="7">
    <source>
        <dbReference type="EMBL" id="ACL76777.1"/>
    </source>
</evidence>
<keyword evidence="1" id="KW-0001">2Fe-2S</keyword>
<name>B8I612_RUMCH</name>
<reference evidence="7 8" key="1">
    <citation type="submission" date="2009-01" db="EMBL/GenBank/DDBJ databases">
        <title>Complete sequence of Clostridium cellulolyticum H10.</title>
        <authorList>
            <consortium name="US DOE Joint Genome Institute"/>
            <person name="Lucas S."/>
            <person name="Copeland A."/>
            <person name="Lapidus A."/>
            <person name="Glavina del Rio T."/>
            <person name="Dalin E."/>
            <person name="Tice H."/>
            <person name="Bruce D."/>
            <person name="Goodwin L."/>
            <person name="Pitluck S."/>
            <person name="Chertkov O."/>
            <person name="Saunders E."/>
            <person name="Brettin T."/>
            <person name="Detter J.C."/>
            <person name="Han C."/>
            <person name="Larimer F."/>
            <person name="Land M."/>
            <person name="Hauser L."/>
            <person name="Kyrpides N."/>
            <person name="Ivanova N."/>
            <person name="Zhou J."/>
            <person name="Richardson P."/>
        </authorList>
    </citation>
    <scope>NUCLEOTIDE SEQUENCE [LARGE SCALE GENOMIC DNA]</scope>
    <source>
        <strain evidence="8">ATCC 35319 / DSM 5812 / JCM 6584 / H10</strain>
    </source>
</reference>
<organism evidence="7 8">
    <name type="scientific">Ruminiclostridium cellulolyticum (strain ATCC 35319 / DSM 5812 / JCM 6584 / H10)</name>
    <name type="common">Clostridium cellulolyticum</name>
    <dbReference type="NCBI Taxonomy" id="394503"/>
    <lineage>
        <taxon>Bacteria</taxon>
        <taxon>Bacillati</taxon>
        <taxon>Bacillota</taxon>
        <taxon>Clostridia</taxon>
        <taxon>Eubacteriales</taxon>
        <taxon>Oscillospiraceae</taxon>
        <taxon>Ruminiclostridium</taxon>
    </lineage>
</organism>
<dbReference type="GO" id="GO:0016020">
    <property type="term" value="C:membrane"/>
    <property type="evidence" value="ECO:0007669"/>
    <property type="project" value="InterPro"/>
</dbReference>
<dbReference type="InterPro" id="IPR005805">
    <property type="entry name" value="Rieske_Fe-S_prot_C"/>
</dbReference>
<dbReference type="GO" id="GO:0016705">
    <property type="term" value="F:oxidoreductase activity, acting on paired donors, with incorporation or reduction of molecular oxygen"/>
    <property type="evidence" value="ECO:0007669"/>
    <property type="project" value="UniProtKB-ARBA"/>
</dbReference>
<dbReference type="InterPro" id="IPR017941">
    <property type="entry name" value="Rieske_2Fe-2S"/>
</dbReference>
<dbReference type="InterPro" id="IPR038010">
    <property type="entry name" value="YhfW_C"/>
</dbReference>
<feature type="domain" description="Rieske" evidence="6">
    <location>
        <begin position="426"/>
        <end position="510"/>
    </location>
</feature>
<keyword evidence="4" id="KW-0411">Iron-sulfur</keyword>
<keyword evidence="8" id="KW-1185">Reference proteome</keyword>
<dbReference type="OrthoDB" id="9767869at2"/>
<evidence type="ECO:0000259" key="6">
    <source>
        <dbReference type="PROSITE" id="PS51296"/>
    </source>
</evidence>
<dbReference type="FunFam" id="2.102.10.10:FF:000014">
    <property type="entry name" value="Oxidoreductase, FAD dependent"/>
    <property type="match status" value="1"/>
</dbReference>
<dbReference type="SUPFAM" id="SSF51971">
    <property type="entry name" value="Nucleotide-binding domain"/>
    <property type="match status" value="1"/>
</dbReference>
<dbReference type="HOGENOM" id="CLU_007884_15_1_9"/>
<dbReference type="KEGG" id="cce:Ccel_2448"/>
<keyword evidence="5" id="KW-1015">Disulfide bond</keyword>
<dbReference type="Proteomes" id="UP000001349">
    <property type="component" value="Chromosome"/>
</dbReference>
<dbReference type="STRING" id="394503.Ccel_2448"/>
<keyword evidence="3" id="KW-0408">Iron</keyword>
<dbReference type="GO" id="GO:0046872">
    <property type="term" value="F:metal ion binding"/>
    <property type="evidence" value="ECO:0007669"/>
    <property type="project" value="UniProtKB-KW"/>
</dbReference>
<dbReference type="InterPro" id="IPR036922">
    <property type="entry name" value="Rieske_2Fe-2S_sf"/>
</dbReference>
<dbReference type="Gene3D" id="2.102.10.10">
    <property type="entry name" value="Rieske [2Fe-2S] iron-sulphur domain"/>
    <property type="match status" value="1"/>
</dbReference>
<dbReference type="EMBL" id="CP001348">
    <property type="protein sequence ID" value="ACL76777.1"/>
    <property type="molecule type" value="Genomic_DNA"/>
</dbReference>
<evidence type="ECO:0000313" key="8">
    <source>
        <dbReference type="Proteomes" id="UP000001349"/>
    </source>
</evidence>
<dbReference type="eggNOG" id="COG0665">
    <property type="taxonomic scope" value="Bacteria"/>
</dbReference>
<evidence type="ECO:0000256" key="1">
    <source>
        <dbReference type="ARBA" id="ARBA00022714"/>
    </source>
</evidence>
<dbReference type="InterPro" id="IPR036188">
    <property type="entry name" value="FAD/NAD-bd_sf"/>
</dbReference>
<dbReference type="AlphaFoldDB" id="B8I612"/>
<dbReference type="Gene3D" id="3.50.50.60">
    <property type="entry name" value="FAD/NAD(P)-binding domain"/>
    <property type="match status" value="1"/>
</dbReference>
<dbReference type="Pfam" id="PF01266">
    <property type="entry name" value="DAO"/>
    <property type="match status" value="1"/>
</dbReference>
<dbReference type="PANTHER" id="PTHR13847">
    <property type="entry name" value="SARCOSINE DEHYDROGENASE-RELATED"/>
    <property type="match status" value="1"/>
</dbReference>
<accession>B8I612</accession>
<dbReference type="Gene3D" id="3.30.9.10">
    <property type="entry name" value="D-Amino Acid Oxidase, subunit A, domain 2"/>
    <property type="match status" value="1"/>
</dbReference>
<dbReference type="eggNOG" id="COG0723">
    <property type="taxonomic scope" value="Bacteria"/>
</dbReference>
<dbReference type="CDD" id="cd03477">
    <property type="entry name" value="Rieske_YhfW_C"/>
    <property type="match status" value="1"/>
</dbReference>
<proteinExistence type="predicted"/>
<dbReference type="GO" id="GO:0051537">
    <property type="term" value="F:2 iron, 2 sulfur cluster binding"/>
    <property type="evidence" value="ECO:0007669"/>
    <property type="project" value="UniProtKB-KW"/>
</dbReference>
<dbReference type="InterPro" id="IPR006076">
    <property type="entry name" value="FAD-dep_OxRdtase"/>
</dbReference>
<dbReference type="PRINTS" id="PR00162">
    <property type="entry name" value="RIESKE"/>
</dbReference>
<sequence>MPQNLIEKAFSRPVESYWIGSTPKTDYPELNENIKTDILVVGGGITGIATAYLLQKEGFDVVIIDANRIVHSTSGHTTAKITSLHSIKYAKLIKQLGEEGAGKYGEVNEKAISTIEDIIKESSIQCDFSRQPNFVYTKEEQYINVIEEEVNAAKSIGLPARYEASLPLPFPVQGAVCFDNQAQFHPRKYLLSLADIFVKNGGHIFENTVALDIHEDRECTTSTRNGFRIKSDKVIIASHFPFYDGWGFYSARMFAERSYALAVKSPINVPYGMYISYEEPTRSIRTQPGEDGSQLLILSGEHHKTGEDKNEKENYINLIKFAETDFKATEVPYRWSAQDYTVMNEIPFIGHITGNKMNIFVATGFQKWGMTTSHVSAMIIRDIITNGKSEAENIFMPSRFTPASSAKNFIKENLDVVDNLISGKLESPPQELTIEPGEGKAIKYDGKKAGAYMDNDGNIFIVDTTCKHLGCEVHWNSAEKTWDCPCHASRYNYDGTVIEGPALKPLDRLK</sequence>